<dbReference type="InterPro" id="IPR058240">
    <property type="entry name" value="rSAM_sf"/>
</dbReference>
<evidence type="ECO:0000313" key="9">
    <source>
        <dbReference type="Proteomes" id="UP000007881"/>
    </source>
</evidence>
<dbReference type="eggNOG" id="COG0535">
    <property type="taxonomic scope" value="Bacteria"/>
</dbReference>
<organism evidence="8 9">
    <name type="scientific">Phycisphaera mikurensis (strain NBRC 102666 / KCTC 22515 / FYK2301M01)</name>
    <dbReference type="NCBI Taxonomy" id="1142394"/>
    <lineage>
        <taxon>Bacteria</taxon>
        <taxon>Pseudomonadati</taxon>
        <taxon>Planctomycetota</taxon>
        <taxon>Phycisphaerae</taxon>
        <taxon>Phycisphaerales</taxon>
        <taxon>Phycisphaeraceae</taxon>
        <taxon>Phycisphaera</taxon>
    </lineage>
</organism>
<dbReference type="Proteomes" id="UP000007881">
    <property type="component" value="Chromosome"/>
</dbReference>
<reference evidence="8 9" key="1">
    <citation type="submission" date="2012-02" db="EMBL/GenBank/DDBJ databases">
        <title>Complete genome sequence of Phycisphaera mikurensis NBRC 102666.</title>
        <authorList>
            <person name="Ankai A."/>
            <person name="Hosoyama A."/>
            <person name="Terui Y."/>
            <person name="Sekine M."/>
            <person name="Fukai R."/>
            <person name="Kato Y."/>
            <person name="Nakamura S."/>
            <person name="Yamada-Narita S."/>
            <person name="Kawakoshi A."/>
            <person name="Fukunaga Y."/>
            <person name="Yamazaki S."/>
            <person name="Fujita N."/>
        </authorList>
    </citation>
    <scope>NUCLEOTIDE SEQUENCE [LARGE SCALE GENOMIC DNA]</scope>
    <source>
        <strain evidence="9">NBRC 102666 / KCTC 22515 / FYK2301M01</strain>
    </source>
</reference>
<comment type="cofactor">
    <cofactor evidence="1">
        <name>[4Fe-4S] cluster</name>
        <dbReference type="ChEBI" id="CHEBI:49883"/>
    </cofactor>
</comment>
<dbReference type="HOGENOM" id="CLU_050695_0_0_0"/>
<evidence type="ECO:0000256" key="1">
    <source>
        <dbReference type="ARBA" id="ARBA00001966"/>
    </source>
</evidence>
<accession>I0IF25</accession>
<keyword evidence="2" id="KW-0949">S-adenosyl-L-methionine</keyword>
<keyword evidence="4" id="KW-0408">Iron</keyword>
<name>I0IF25_PHYMF</name>
<keyword evidence="3" id="KW-0479">Metal-binding</keyword>
<dbReference type="SFLD" id="SFLDS00029">
    <property type="entry name" value="Radical_SAM"/>
    <property type="match status" value="1"/>
</dbReference>
<proteinExistence type="predicted"/>
<dbReference type="Pfam" id="PF04055">
    <property type="entry name" value="Radical_SAM"/>
    <property type="match status" value="1"/>
</dbReference>
<evidence type="ECO:0000256" key="2">
    <source>
        <dbReference type="ARBA" id="ARBA00022691"/>
    </source>
</evidence>
<protein>
    <recommendedName>
        <fullName evidence="10">Radical SAM core domain-containing protein</fullName>
    </recommendedName>
</protein>
<gene>
    <name evidence="8" type="ordered locus">PSMK_17040</name>
</gene>
<dbReference type="CDD" id="cd01335">
    <property type="entry name" value="Radical_SAM"/>
    <property type="match status" value="1"/>
</dbReference>
<dbReference type="PANTHER" id="PTHR43728:SF1">
    <property type="entry name" value="FE-S OXIDOREDUCTASE"/>
    <property type="match status" value="1"/>
</dbReference>
<keyword evidence="5" id="KW-0411">Iron-sulfur</keyword>
<evidence type="ECO:0000256" key="4">
    <source>
        <dbReference type="ARBA" id="ARBA00023004"/>
    </source>
</evidence>
<sequence>MTATDTRLPVVSADAFARRFEEPLHAVGITAVQINIGLRCNLACAHCHVDSSPQRRGDEDNMSEETADRILAWILDHPQIDTVDLTGGSPEMNPNFRRMVVAFKRRGMRVIDRFNPTIYGHVDRDGTDYKWIPGFLAEHRVEVSASLPCYTADNVNEQRGRGAFDASIEGLLALNAVGYGRDPELELNLVYNPVGPSLPPPQASLEQDYKRELRERFGIEFTRLWTITNMPIKRFRRQLERNSKLEPYMDKLVHAFNRDTLGELMCQHQIHVDSQGNLSDCDFNFALGMPTSLGRGTKLWDLTAENLDDRRVVTADHCYGCTAGSGSSCTGSLT</sequence>
<feature type="domain" description="Arsenosugar biosynthesis radical SAM protein ArsS-like C-terminal" evidence="7">
    <location>
        <begin position="198"/>
        <end position="332"/>
    </location>
</feature>
<dbReference type="GO" id="GO:0046872">
    <property type="term" value="F:metal ion binding"/>
    <property type="evidence" value="ECO:0007669"/>
    <property type="project" value="UniProtKB-KW"/>
</dbReference>
<evidence type="ECO:0008006" key="10">
    <source>
        <dbReference type="Google" id="ProtNLM"/>
    </source>
</evidence>
<dbReference type="RefSeq" id="WP_014437081.1">
    <property type="nucleotide sequence ID" value="NC_017080.1"/>
</dbReference>
<dbReference type="PATRIC" id="fig|1142394.8.peg.1752"/>
<dbReference type="InterPro" id="IPR007197">
    <property type="entry name" value="rSAM"/>
</dbReference>
<dbReference type="OrthoDB" id="9810775at2"/>
<dbReference type="EMBL" id="AP012338">
    <property type="protein sequence ID" value="BAM03863.1"/>
    <property type="molecule type" value="Genomic_DNA"/>
</dbReference>
<dbReference type="AlphaFoldDB" id="I0IF25"/>
<dbReference type="NCBIfam" id="TIGR04167">
    <property type="entry name" value="rSAM_SeCys"/>
    <property type="match status" value="1"/>
</dbReference>
<evidence type="ECO:0000313" key="8">
    <source>
        <dbReference type="EMBL" id="BAM03863.1"/>
    </source>
</evidence>
<feature type="domain" description="Radical SAM core" evidence="6">
    <location>
        <begin position="34"/>
        <end position="178"/>
    </location>
</feature>
<evidence type="ECO:0000259" key="6">
    <source>
        <dbReference type="Pfam" id="PF04055"/>
    </source>
</evidence>
<dbReference type="InterPro" id="IPR024521">
    <property type="entry name" value="ArsS-like_C"/>
</dbReference>
<dbReference type="SUPFAM" id="SSF102114">
    <property type="entry name" value="Radical SAM enzymes"/>
    <property type="match status" value="1"/>
</dbReference>
<keyword evidence="9" id="KW-1185">Reference proteome</keyword>
<dbReference type="GO" id="GO:0051536">
    <property type="term" value="F:iron-sulfur cluster binding"/>
    <property type="evidence" value="ECO:0007669"/>
    <property type="project" value="UniProtKB-KW"/>
</dbReference>
<dbReference type="InterPro" id="IPR026351">
    <property type="entry name" value="rSAM_ArsS-like"/>
</dbReference>
<dbReference type="Pfam" id="PF12345">
    <property type="entry name" value="DUF3641"/>
    <property type="match status" value="1"/>
</dbReference>
<dbReference type="Gene3D" id="3.20.20.70">
    <property type="entry name" value="Aldolase class I"/>
    <property type="match status" value="1"/>
</dbReference>
<evidence type="ECO:0000256" key="5">
    <source>
        <dbReference type="ARBA" id="ARBA00023014"/>
    </source>
</evidence>
<dbReference type="KEGG" id="phm:PSMK_17040"/>
<evidence type="ECO:0000256" key="3">
    <source>
        <dbReference type="ARBA" id="ARBA00022723"/>
    </source>
</evidence>
<dbReference type="InterPro" id="IPR013785">
    <property type="entry name" value="Aldolase_TIM"/>
</dbReference>
<dbReference type="GO" id="GO:0003824">
    <property type="term" value="F:catalytic activity"/>
    <property type="evidence" value="ECO:0007669"/>
    <property type="project" value="InterPro"/>
</dbReference>
<dbReference type="STRING" id="1142394.PSMK_17040"/>
<evidence type="ECO:0000259" key="7">
    <source>
        <dbReference type="Pfam" id="PF12345"/>
    </source>
</evidence>
<dbReference type="PANTHER" id="PTHR43728">
    <property type="entry name" value="SLR0304 PROTEIN"/>
    <property type="match status" value="1"/>
</dbReference>